<keyword evidence="11 13" id="KW-0472">Membrane</keyword>
<evidence type="ECO:0000256" key="7">
    <source>
        <dbReference type="ARBA" id="ARBA00022692"/>
    </source>
</evidence>
<dbReference type="FunFam" id="3.90.110.10:FF:000001">
    <property type="entry name" value="Malate dehydrogenase"/>
    <property type="match status" value="1"/>
</dbReference>
<evidence type="ECO:0000256" key="12">
    <source>
        <dbReference type="ARBA" id="ARBA00048313"/>
    </source>
</evidence>
<comment type="catalytic activity">
    <reaction evidence="12">
        <text>(S)-malate + NAD(+) = oxaloacetate + NADH + H(+)</text>
        <dbReference type="Rhea" id="RHEA:21432"/>
        <dbReference type="ChEBI" id="CHEBI:15378"/>
        <dbReference type="ChEBI" id="CHEBI:15589"/>
        <dbReference type="ChEBI" id="CHEBI:16452"/>
        <dbReference type="ChEBI" id="CHEBI:57540"/>
        <dbReference type="ChEBI" id="CHEBI:57945"/>
        <dbReference type="EC" id="1.1.1.37"/>
    </reaction>
</comment>
<dbReference type="SUPFAM" id="SSF51735">
    <property type="entry name" value="NAD(P)-binding Rossmann-fold domains"/>
    <property type="match status" value="1"/>
</dbReference>
<dbReference type="Proteomes" id="UP001085076">
    <property type="component" value="Miscellaneous, Linkage group lg04"/>
</dbReference>
<evidence type="ECO:0000313" key="15">
    <source>
        <dbReference type="EMBL" id="KAJ0975328.1"/>
    </source>
</evidence>
<keyword evidence="10" id="KW-0520">NAD</keyword>
<dbReference type="Pfam" id="PF05078">
    <property type="entry name" value="DUF679"/>
    <property type="match status" value="1"/>
</dbReference>
<evidence type="ECO:0000256" key="8">
    <source>
        <dbReference type="ARBA" id="ARBA00022989"/>
    </source>
</evidence>
<dbReference type="EC" id="1.1.1.37" evidence="5"/>
<accession>A0A9D5CKY5</accession>
<dbReference type="FunFam" id="3.40.50.720:FF:000017">
    <property type="entry name" value="Malate dehydrogenase"/>
    <property type="match status" value="1"/>
</dbReference>
<evidence type="ECO:0000256" key="11">
    <source>
        <dbReference type="ARBA" id="ARBA00023136"/>
    </source>
</evidence>
<dbReference type="InterPro" id="IPR036291">
    <property type="entry name" value="NAD(P)-bd_dom_sf"/>
</dbReference>
<dbReference type="SUPFAM" id="SSF56327">
    <property type="entry name" value="LDH C-terminal domain-like"/>
    <property type="match status" value="1"/>
</dbReference>
<dbReference type="GO" id="GO:0030060">
    <property type="term" value="F:L-malate dehydrogenase (NAD+) activity"/>
    <property type="evidence" value="ECO:0007669"/>
    <property type="project" value="UniProtKB-EC"/>
</dbReference>
<dbReference type="Gene3D" id="3.90.110.10">
    <property type="entry name" value="Lactate dehydrogenase/glycoside hydrolase, family 4, C-terminal"/>
    <property type="match status" value="1"/>
</dbReference>
<evidence type="ECO:0000256" key="3">
    <source>
        <dbReference type="ARBA" id="ARBA00008824"/>
    </source>
</evidence>
<dbReference type="CDD" id="cd01337">
    <property type="entry name" value="MDH_glyoxysomal_mitochondrial"/>
    <property type="match status" value="1"/>
</dbReference>
<keyword evidence="8 13" id="KW-1133">Transmembrane helix</keyword>
<dbReference type="GO" id="GO:0006099">
    <property type="term" value="P:tricarboxylic acid cycle"/>
    <property type="evidence" value="ECO:0007669"/>
    <property type="project" value="UniProtKB-KW"/>
</dbReference>
<evidence type="ECO:0000256" key="4">
    <source>
        <dbReference type="ARBA" id="ARBA00011738"/>
    </source>
</evidence>
<dbReference type="OrthoDB" id="4069699at2759"/>
<dbReference type="InterPro" id="IPR010097">
    <property type="entry name" value="Malate_DH_type1"/>
</dbReference>
<keyword evidence="7 13" id="KW-0812">Transmembrane</keyword>
<feature type="transmembrane region" description="Helical" evidence="13">
    <location>
        <begin position="140"/>
        <end position="158"/>
    </location>
</feature>
<reference evidence="15" key="2">
    <citation type="journal article" date="2022" name="Hortic Res">
        <title>The genome of Dioscorea zingiberensis sheds light on the biosynthesis, origin and evolution of the medicinally important diosgenin saponins.</title>
        <authorList>
            <person name="Li Y."/>
            <person name="Tan C."/>
            <person name="Li Z."/>
            <person name="Guo J."/>
            <person name="Li S."/>
            <person name="Chen X."/>
            <person name="Wang C."/>
            <person name="Dai X."/>
            <person name="Yang H."/>
            <person name="Song W."/>
            <person name="Hou L."/>
            <person name="Xu J."/>
            <person name="Tong Z."/>
            <person name="Xu A."/>
            <person name="Yuan X."/>
            <person name="Wang W."/>
            <person name="Yang Q."/>
            <person name="Chen L."/>
            <person name="Sun Z."/>
            <person name="Wang K."/>
            <person name="Pan B."/>
            <person name="Chen J."/>
            <person name="Bao Y."/>
            <person name="Liu F."/>
            <person name="Qi X."/>
            <person name="Gang D.R."/>
            <person name="Wen J."/>
            <person name="Li J."/>
        </authorList>
    </citation>
    <scope>NUCLEOTIDE SEQUENCE</scope>
    <source>
        <strain evidence="15">Dzin_1.0</strain>
    </source>
</reference>
<dbReference type="AlphaFoldDB" id="A0A9D5CKY5"/>
<dbReference type="InterPro" id="IPR015955">
    <property type="entry name" value="Lactate_DH/Glyco_Ohase_4_C"/>
</dbReference>
<dbReference type="GO" id="GO:0005739">
    <property type="term" value="C:mitochondrion"/>
    <property type="evidence" value="ECO:0007669"/>
    <property type="project" value="TreeGrafter"/>
</dbReference>
<evidence type="ECO:0000256" key="5">
    <source>
        <dbReference type="ARBA" id="ARBA00012995"/>
    </source>
</evidence>
<dbReference type="InterPro" id="IPR001236">
    <property type="entry name" value="Lactate/malate_DH_N"/>
</dbReference>
<keyword evidence="6" id="KW-0816">Tricarboxylic acid cycle</keyword>
<comment type="similarity">
    <text evidence="3">Belongs to the LDH/MDH superfamily. MDH type 1 family.</text>
</comment>
<dbReference type="Gene3D" id="3.40.50.720">
    <property type="entry name" value="NAD(P)-binding Rossmann-like Domain"/>
    <property type="match status" value="1"/>
</dbReference>
<dbReference type="InterPro" id="IPR007770">
    <property type="entry name" value="DMP"/>
</dbReference>
<evidence type="ECO:0000256" key="10">
    <source>
        <dbReference type="ARBA" id="ARBA00023027"/>
    </source>
</evidence>
<organism evidence="15 16">
    <name type="scientific">Dioscorea zingiberensis</name>
    <dbReference type="NCBI Taxonomy" id="325984"/>
    <lineage>
        <taxon>Eukaryota</taxon>
        <taxon>Viridiplantae</taxon>
        <taxon>Streptophyta</taxon>
        <taxon>Embryophyta</taxon>
        <taxon>Tracheophyta</taxon>
        <taxon>Spermatophyta</taxon>
        <taxon>Magnoliopsida</taxon>
        <taxon>Liliopsida</taxon>
        <taxon>Dioscoreales</taxon>
        <taxon>Dioscoreaceae</taxon>
        <taxon>Dioscorea</taxon>
    </lineage>
</organism>
<keyword evidence="16" id="KW-1185">Reference proteome</keyword>
<dbReference type="EMBL" id="JAGGNH010000004">
    <property type="protein sequence ID" value="KAJ0975328.1"/>
    <property type="molecule type" value="Genomic_DNA"/>
</dbReference>
<proteinExistence type="inferred from homology"/>
<comment type="caution">
    <text evidence="15">The sequence shown here is derived from an EMBL/GenBank/DDBJ whole genome shotgun (WGS) entry which is preliminary data.</text>
</comment>
<gene>
    <name evidence="15" type="ORF">J5N97_017293</name>
</gene>
<evidence type="ECO:0000256" key="1">
    <source>
        <dbReference type="ARBA" id="ARBA00004141"/>
    </source>
</evidence>
<feature type="transmembrane region" description="Helical" evidence="13">
    <location>
        <begin position="178"/>
        <end position="197"/>
    </location>
</feature>
<evidence type="ECO:0000256" key="13">
    <source>
        <dbReference type="SAM" id="Phobius"/>
    </source>
</evidence>
<evidence type="ECO:0000259" key="14">
    <source>
        <dbReference type="Pfam" id="PF00056"/>
    </source>
</evidence>
<comment type="subcellular location">
    <subcellularLocation>
        <location evidence="1">Membrane</location>
        <topology evidence="1">Multi-pass membrane protein</topology>
    </subcellularLocation>
</comment>
<comment type="similarity">
    <text evidence="2">Belongs to the plant DMP1 protein family.</text>
</comment>
<evidence type="ECO:0000256" key="6">
    <source>
        <dbReference type="ARBA" id="ARBA00022532"/>
    </source>
</evidence>
<evidence type="ECO:0000256" key="2">
    <source>
        <dbReference type="ARBA" id="ARBA00008707"/>
    </source>
</evidence>
<evidence type="ECO:0000313" key="16">
    <source>
        <dbReference type="Proteomes" id="UP001085076"/>
    </source>
</evidence>
<dbReference type="GO" id="GO:0016020">
    <property type="term" value="C:membrane"/>
    <property type="evidence" value="ECO:0007669"/>
    <property type="project" value="UniProtKB-SubCell"/>
</dbReference>
<keyword evidence="9" id="KW-0560">Oxidoreductase</keyword>
<name>A0A9D5CKY5_9LILI</name>
<protein>
    <recommendedName>
        <fullName evidence="5">malate dehydrogenase</fullName>
        <ecNumber evidence="5">1.1.1.37</ecNumber>
    </recommendedName>
</protein>
<dbReference type="PANTHER" id="PTHR11540:SF16">
    <property type="entry name" value="MALATE DEHYDROGENASE, MITOCHONDRIAL"/>
    <property type="match status" value="1"/>
</dbReference>
<sequence length="575" mass="61240">MKMYEEDGLPEVSASYPCSPQAGVTPPAHRKRRAMARGVQKTLSKTSMLANFLPTGTLLTFEMILPSVSGDGSCSPVSTHMILVLLGLCAVSCFFFHFTDSFRAADGKVYYGFVTPRGLAVFKSGLGVEVPKDERYRMGFVDLVHALMSVMVFAAIALGDHRVTNCLFPGHMKEMDEIMESFPLMVGVVCSALFLVFPNTRFAMTTVSTGSIASYHAQAGLGTKSKPLGVNFGNKCCFKAFSGLKAALSINMEAETAFLGKESTFALQASLFPKLGASQKITNQLQPHASTFKVAILGAAGGIGQPLALLIKMSPLVSALHLYDIANVKGVAADLSHCNTPSQVLDFTGPQELANCLKGVDVVVIPAGVPRKPGMTRDDLFNINANIVKTLVQAVADNCPDAFIHIISNPVNSTVPIAAEVLKQKGGHAGITILPLLSKTRPSTTFNDKEVEELTVRIQNAGTEVVQAKAGAGSATLSMAYAAARFVESSLRALDGDGDVYECTFIQSDLTELPFFASRVKLGKEGVEAVLSVDFQGLTEYEEKALEALKPELKASIEKGVAFVQKHPVASASAL</sequence>
<feature type="transmembrane region" description="Helical" evidence="13">
    <location>
        <begin position="77"/>
        <end position="98"/>
    </location>
</feature>
<dbReference type="PANTHER" id="PTHR11540">
    <property type="entry name" value="MALATE AND LACTATE DEHYDROGENASE"/>
    <property type="match status" value="1"/>
</dbReference>
<reference evidence="15" key="1">
    <citation type="submission" date="2021-03" db="EMBL/GenBank/DDBJ databases">
        <authorList>
            <person name="Li Z."/>
            <person name="Yang C."/>
        </authorList>
    </citation>
    <scope>NUCLEOTIDE SEQUENCE</scope>
    <source>
        <strain evidence="15">Dzin_1.0</strain>
        <tissue evidence="15">Leaf</tissue>
    </source>
</reference>
<comment type="subunit">
    <text evidence="4">Homodimer.</text>
</comment>
<evidence type="ECO:0000256" key="9">
    <source>
        <dbReference type="ARBA" id="ARBA00023002"/>
    </source>
</evidence>
<feature type="transmembrane region" description="Helical" evidence="13">
    <location>
        <begin position="42"/>
        <end position="65"/>
    </location>
</feature>
<feature type="domain" description="Lactate/malate dehydrogenase N-terminal" evidence="14">
    <location>
        <begin position="293"/>
        <end position="428"/>
    </location>
</feature>
<dbReference type="Pfam" id="PF00056">
    <property type="entry name" value="Ldh_1_N"/>
    <property type="match status" value="1"/>
</dbReference>